<proteinExistence type="predicted"/>
<evidence type="ECO:0000259" key="7">
    <source>
        <dbReference type="PROSITE" id="PS50811"/>
    </source>
</evidence>
<evidence type="ECO:0000313" key="8">
    <source>
        <dbReference type="EMBL" id="PRQ32457.1"/>
    </source>
</evidence>
<dbReference type="InterPro" id="IPR003657">
    <property type="entry name" value="WRKY_dom"/>
</dbReference>
<name>A0A2P6QE75_ROSCH</name>
<sequence length="120" mass="13754">MEIFCGLQKVGTGFLCLYAFLYCSLFPLNACNENEIVNRHSKALENKEMHRMKLTSNILMLIFTVIFIAKIPDFGLRIAERLSLWTKQVRVSSGNGMPLGDGHIWRKYGQKEILGAKYPR</sequence>
<reference evidence="8 9" key="1">
    <citation type="journal article" date="2018" name="Nat. Genet.">
        <title>The Rosa genome provides new insights in the design of modern roses.</title>
        <authorList>
            <person name="Bendahmane M."/>
        </authorList>
    </citation>
    <scope>NUCLEOTIDE SEQUENCE [LARGE SCALE GENOMIC DNA]</scope>
    <source>
        <strain evidence="9">cv. Old Blush</strain>
    </source>
</reference>
<evidence type="ECO:0000256" key="6">
    <source>
        <dbReference type="SAM" id="Phobius"/>
    </source>
</evidence>
<organism evidence="8 9">
    <name type="scientific">Rosa chinensis</name>
    <name type="common">China rose</name>
    <dbReference type="NCBI Taxonomy" id="74649"/>
    <lineage>
        <taxon>Eukaryota</taxon>
        <taxon>Viridiplantae</taxon>
        <taxon>Streptophyta</taxon>
        <taxon>Embryophyta</taxon>
        <taxon>Tracheophyta</taxon>
        <taxon>Spermatophyta</taxon>
        <taxon>Magnoliopsida</taxon>
        <taxon>eudicotyledons</taxon>
        <taxon>Gunneridae</taxon>
        <taxon>Pentapetalae</taxon>
        <taxon>rosids</taxon>
        <taxon>fabids</taxon>
        <taxon>Rosales</taxon>
        <taxon>Rosaceae</taxon>
        <taxon>Rosoideae</taxon>
        <taxon>Rosoideae incertae sedis</taxon>
        <taxon>Rosa</taxon>
    </lineage>
</organism>
<evidence type="ECO:0000256" key="4">
    <source>
        <dbReference type="ARBA" id="ARBA00023163"/>
    </source>
</evidence>
<keyword evidence="3" id="KW-0238">DNA-binding</keyword>
<evidence type="ECO:0000256" key="3">
    <source>
        <dbReference type="ARBA" id="ARBA00023125"/>
    </source>
</evidence>
<comment type="caution">
    <text evidence="8">The sequence shown here is derived from an EMBL/GenBank/DDBJ whole genome shotgun (WGS) entry which is preliminary data.</text>
</comment>
<protein>
    <submittedName>
        <fullName evidence="8">Putative transcription factor WRKY family</fullName>
    </submittedName>
</protein>
<dbReference type="EMBL" id="PDCK01000043">
    <property type="protein sequence ID" value="PRQ32457.1"/>
    <property type="molecule type" value="Genomic_DNA"/>
</dbReference>
<dbReference type="GO" id="GO:0003700">
    <property type="term" value="F:DNA-binding transcription factor activity"/>
    <property type="evidence" value="ECO:0007669"/>
    <property type="project" value="InterPro"/>
</dbReference>
<keyword evidence="6" id="KW-1133">Transmembrane helix</keyword>
<evidence type="ECO:0000256" key="5">
    <source>
        <dbReference type="ARBA" id="ARBA00023242"/>
    </source>
</evidence>
<keyword evidence="6" id="KW-0472">Membrane</keyword>
<dbReference type="InterPro" id="IPR036576">
    <property type="entry name" value="WRKY_dom_sf"/>
</dbReference>
<comment type="subcellular location">
    <subcellularLocation>
        <location evidence="1">Nucleus</location>
    </subcellularLocation>
</comment>
<accession>A0A2P6QE75</accession>
<keyword evidence="4" id="KW-0804">Transcription</keyword>
<dbReference type="STRING" id="74649.A0A2P6QE75"/>
<dbReference type="GO" id="GO:0005634">
    <property type="term" value="C:nucleus"/>
    <property type="evidence" value="ECO:0007669"/>
    <property type="project" value="UniProtKB-SubCell"/>
</dbReference>
<dbReference type="Gramene" id="PRQ32457">
    <property type="protein sequence ID" value="PRQ32457"/>
    <property type="gene ID" value="RchiOBHm_Chr5g0046581"/>
</dbReference>
<feature type="transmembrane region" description="Helical" evidence="6">
    <location>
        <begin position="12"/>
        <end position="31"/>
    </location>
</feature>
<feature type="domain" description="WRKY" evidence="7">
    <location>
        <begin position="99"/>
        <end position="120"/>
    </location>
</feature>
<dbReference type="GO" id="GO:0043565">
    <property type="term" value="F:sequence-specific DNA binding"/>
    <property type="evidence" value="ECO:0007669"/>
    <property type="project" value="InterPro"/>
</dbReference>
<evidence type="ECO:0000313" key="9">
    <source>
        <dbReference type="Proteomes" id="UP000238479"/>
    </source>
</evidence>
<keyword evidence="9" id="KW-1185">Reference proteome</keyword>
<feature type="transmembrane region" description="Helical" evidence="6">
    <location>
        <begin position="52"/>
        <end position="71"/>
    </location>
</feature>
<dbReference type="PROSITE" id="PS50811">
    <property type="entry name" value="WRKY"/>
    <property type="match status" value="1"/>
</dbReference>
<keyword evidence="2" id="KW-0805">Transcription regulation</keyword>
<evidence type="ECO:0000256" key="2">
    <source>
        <dbReference type="ARBA" id="ARBA00023015"/>
    </source>
</evidence>
<keyword evidence="6" id="KW-0812">Transmembrane</keyword>
<dbReference type="AlphaFoldDB" id="A0A2P6QE75"/>
<dbReference type="SUPFAM" id="SSF118290">
    <property type="entry name" value="WRKY DNA-binding domain"/>
    <property type="match status" value="1"/>
</dbReference>
<keyword evidence="5" id="KW-0539">Nucleus</keyword>
<dbReference type="Gene3D" id="2.20.25.80">
    <property type="entry name" value="WRKY domain"/>
    <property type="match status" value="1"/>
</dbReference>
<dbReference type="Proteomes" id="UP000238479">
    <property type="component" value="Chromosome 5"/>
</dbReference>
<gene>
    <name evidence="8" type="ORF">RchiOBHm_Chr5g0046581</name>
</gene>
<evidence type="ECO:0000256" key="1">
    <source>
        <dbReference type="ARBA" id="ARBA00004123"/>
    </source>
</evidence>
<dbReference type="Pfam" id="PF03106">
    <property type="entry name" value="WRKY"/>
    <property type="match status" value="1"/>
</dbReference>